<dbReference type="InterPro" id="IPR017945">
    <property type="entry name" value="DHBP_synth_RibB-like_a/b_dom"/>
</dbReference>
<sequence>MNTQLFSADEQDTKRAAEILKAGGTVAVPTETVYGLAADAQNPTAVNKIFTAKQRPNNHPLIVHIHDIAQLSQICSSVPEVALELAEQFWPGPLTLILPKHPSMPDEVTGGMTTIGVRMPAHPVLRKILAEGDLVVAAPSANPHKQLSPTSAQQVLESLAGRIDAVVDGGFCQVGLESTIVDLGSIEAQQSPRVLRAGPITPTQLSAAIGRSVLGYQEHQQSVPGNIEQHYQPKGRLTLVTTDDIVAHISKWPGNTACLWYSDTVAAHLTTVTPPNLYSISHDKAAYAQALYRMLYEIDQVGYDHIWVEQPPLSEQWADVNDRLRRASA</sequence>
<keyword evidence="6 13" id="KW-0808">Transferase</keyword>
<evidence type="ECO:0000313" key="16">
    <source>
        <dbReference type="Proteomes" id="UP001234343"/>
    </source>
</evidence>
<dbReference type="InterPro" id="IPR005145">
    <property type="entry name" value="Sua5_C"/>
</dbReference>
<evidence type="ECO:0000256" key="10">
    <source>
        <dbReference type="ARBA" id="ARBA00022840"/>
    </source>
</evidence>
<dbReference type="PANTHER" id="PTHR17490">
    <property type="entry name" value="SUA5"/>
    <property type="match status" value="1"/>
</dbReference>
<comment type="function">
    <text evidence="13">Required for the formation of a threonylcarbamoyl group on adenosine at position 37 (t(6)A37) in tRNAs that read codons beginning with adenine.</text>
</comment>
<evidence type="ECO:0000256" key="11">
    <source>
        <dbReference type="ARBA" id="ARBA00029774"/>
    </source>
</evidence>
<evidence type="ECO:0000256" key="4">
    <source>
        <dbReference type="ARBA" id="ARBA00015492"/>
    </source>
</evidence>
<comment type="catalytic activity">
    <reaction evidence="12 13">
        <text>L-threonine + hydrogencarbonate + ATP = L-threonylcarbamoyladenylate + diphosphate + H2O</text>
        <dbReference type="Rhea" id="RHEA:36407"/>
        <dbReference type="ChEBI" id="CHEBI:15377"/>
        <dbReference type="ChEBI" id="CHEBI:17544"/>
        <dbReference type="ChEBI" id="CHEBI:30616"/>
        <dbReference type="ChEBI" id="CHEBI:33019"/>
        <dbReference type="ChEBI" id="CHEBI:57926"/>
        <dbReference type="ChEBI" id="CHEBI:73682"/>
        <dbReference type="EC" id="2.7.7.87"/>
    </reaction>
</comment>
<keyword evidence="8 13" id="KW-0548">Nucleotidyltransferase</keyword>
<evidence type="ECO:0000256" key="8">
    <source>
        <dbReference type="ARBA" id="ARBA00022695"/>
    </source>
</evidence>
<keyword evidence="10 13" id="KW-0067">ATP-binding</keyword>
<evidence type="ECO:0000256" key="9">
    <source>
        <dbReference type="ARBA" id="ARBA00022741"/>
    </source>
</evidence>
<dbReference type="Pfam" id="PF01300">
    <property type="entry name" value="Sua5_yciO_yrdC"/>
    <property type="match status" value="1"/>
</dbReference>
<name>A0ABT7SZ88_9ALTE</name>
<dbReference type="RefSeq" id="WP_289366075.1">
    <property type="nucleotide sequence ID" value="NZ_JAUCBP010000011.1"/>
</dbReference>
<evidence type="ECO:0000256" key="5">
    <source>
        <dbReference type="ARBA" id="ARBA00022490"/>
    </source>
</evidence>
<dbReference type="PROSITE" id="PS51163">
    <property type="entry name" value="YRDC"/>
    <property type="match status" value="1"/>
</dbReference>
<comment type="caution">
    <text evidence="15">The sequence shown here is derived from an EMBL/GenBank/DDBJ whole genome shotgun (WGS) entry which is preliminary data.</text>
</comment>
<reference evidence="15 16" key="1">
    <citation type="submission" date="2023-06" db="EMBL/GenBank/DDBJ databases">
        <title>Alteromonas sp. ASW11-36 isolated from intertidal sand.</title>
        <authorList>
            <person name="Li Y."/>
        </authorList>
    </citation>
    <scope>NUCLEOTIDE SEQUENCE [LARGE SCALE GENOMIC DNA]</scope>
    <source>
        <strain evidence="15 16">ASW11-36</strain>
    </source>
</reference>
<evidence type="ECO:0000313" key="15">
    <source>
        <dbReference type="EMBL" id="MDM7861504.1"/>
    </source>
</evidence>
<evidence type="ECO:0000256" key="13">
    <source>
        <dbReference type="PIRNR" id="PIRNR004930"/>
    </source>
</evidence>
<comment type="similarity">
    <text evidence="2 13">Belongs to the SUA5 family.</text>
</comment>
<keyword evidence="16" id="KW-1185">Reference proteome</keyword>
<evidence type="ECO:0000256" key="12">
    <source>
        <dbReference type="ARBA" id="ARBA00048366"/>
    </source>
</evidence>
<feature type="domain" description="YrdC-like" evidence="14">
    <location>
        <begin position="10"/>
        <end position="200"/>
    </location>
</feature>
<dbReference type="EMBL" id="JAUCBP010000011">
    <property type="protein sequence ID" value="MDM7861504.1"/>
    <property type="molecule type" value="Genomic_DNA"/>
</dbReference>
<comment type="subcellular location">
    <subcellularLocation>
        <location evidence="1 13">Cytoplasm</location>
    </subcellularLocation>
</comment>
<dbReference type="InterPro" id="IPR050156">
    <property type="entry name" value="TC-AMP_synthase_SUA5"/>
</dbReference>
<dbReference type="Gene3D" id="3.90.870.10">
    <property type="entry name" value="DHBP synthase"/>
    <property type="match status" value="1"/>
</dbReference>
<dbReference type="Gene3D" id="3.40.50.11030">
    <property type="entry name" value="Threonylcarbamoyl-AMP synthase, C-terminal domain"/>
    <property type="match status" value="1"/>
</dbReference>
<dbReference type="InterPro" id="IPR038385">
    <property type="entry name" value="Sua5/YwlC_C"/>
</dbReference>
<dbReference type="PANTHER" id="PTHR17490:SF16">
    <property type="entry name" value="THREONYLCARBAMOYL-AMP SYNTHASE"/>
    <property type="match status" value="1"/>
</dbReference>
<dbReference type="InterPro" id="IPR006070">
    <property type="entry name" value="Sua5-like_dom"/>
</dbReference>
<dbReference type="EC" id="2.7.7.87" evidence="3 13"/>
<evidence type="ECO:0000256" key="2">
    <source>
        <dbReference type="ARBA" id="ARBA00007663"/>
    </source>
</evidence>
<keyword evidence="7 13" id="KW-0819">tRNA processing</keyword>
<evidence type="ECO:0000256" key="6">
    <source>
        <dbReference type="ARBA" id="ARBA00022679"/>
    </source>
</evidence>
<dbReference type="GO" id="GO:0061710">
    <property type="term" value="F:L-threonylcarbamoyladenylate synthase"/>
    <property type="evidence" value="ECO:0007669"/>
    <property type="project" value="UniProtKB-EC"/>
</dbReference>
<gene>
    <name evidence="15" type="ORF">QTP81_12955</name>
</gene>
<evidence type="ECO:0000256" key="7">
    <source>
        <dbReference type="ARBA" id="ARBA00022694"/>
    </source>
</evidence>
<dbReference type="NCBIfam" id="TIGR00057">
    <property type="entry name" value="L-threonylcarbamoyladenylate synthase"/>
    <property type="match status" value="1"/>
</dbReference>
<dbReference type="Pfam" id="PF03481">
    <property type="entry name" value="Sua5_C"/>
    <property type="match status" value="1"/>
</dbReference>
<organism evidence="15 16">
    <name type="scientific">Alteromonas arenosi</name>
    <dbReference type="NCBI Taxonomy" id="3055817"/>
    <lineage>
        <taxon>Bacteria</taxon>
        <taxon>Pseudomonadati</taxon>
        <taxon>Pseudomonadota</taxon>
        <taxon>Gammaproteobacteria</taxon>
        <taxon>Alteromonadales</taxon>
        <taxon>Alteromonadaceae</taxon>
        <taxon>Alteromonas/Salinimonas group</taxon>
        <taxon>Alteromonas</taxon>
    </lineage>
</organism>
<dbReference type="Proteomes" id="UP001234343">
    <property type="component" value="Unassembled WGS sequence"/>
</dbReference>
<evidence type="ECO:0000256" key="1">
    <source>
        <dbReference type="ARBA" id="ARBA00004496"/>
    </source>
</evidence>
<evidence type="ECO:0000256" key="3">
    <source>
        <dbReference type="ARBA" id="ARBA00012584"/>
    </source>
</evidence>
<proteinExistence type="inferred from homology"/>
<accession>A0ABT7SZ88</accession>
<keyword evidence="9 13" id="KW-0547">Nucleotide-binding</keyword>
<dbReference type="SUPFAM" id="SSF55821">
    <property type="entry name" value="YrdC/RibB"/>
    <property type="match status" value="1"/>
</dbReference>
<keyword evidence="5 13" id="KW-0963">Cytoplasm</keyword>
<protein>
    <recommendedName>
        <fullName evidence="4 13">Threonylcarbamoyl-AMP synthase</fullName>
        <shortName evidence="13">TC-AMP synthase</shortName>
        <ecNumber evidence="3 13">2.7.7.87</ecNumber>
    </recommendedName>
    <alternativeName>
        <fullName evidence="11 13">L-threonylcarbamoyladenylate synthase</fullName>
    </alternativeName>
</protein>
<dbReference type="PIRSF" id="PIRSF004930">
    <property type="entry name" value="Tln_factor_SUA5"/>
    <property type="match status" value="1"/>
</dbReference>
<evidence type="ECO:0000259" key="14">
    <source>
        <dbReference type="PROSITE" id="PS51163"/>
    </source>
</evidence>
<dbReference type="InterPro" id="IPR010923">
    <property type="entry name" value="T(6)A37_SUA5"/>
</dbReference>